<dbReference type="Proteomes" id="UP000283523">
    <property type="component" value="Unassembled WGS sequence"/>
</dbReference>
<accession>A0A418M0Z4</accession>
<evidence type="ECO:0000313" key="5">
    <source>
        <dbReference type="Proteomes" id="UP000283523"/>
    </source>
</evidence>
<evidence type="ECO:0000256" key="2">
    <source>
        <dbReference type="ARBA" id="ARBA00022723"/>
    </source>
</evidence>
<evidence type="ECO:0000313" key="4">
    <source>
        <dbReference type="EMBL" id="RIV19337.1"/>
    </source>
</evidence>
<dbReference type="SUPFAM" id="SSF102705">
    <property type="entry name" value="NIF3 (NGG1p interacting factor 3)-like"/>
    <property type="match status" value="1"/>
</dbReference>
<dbReference type="InterPro" id="IPR002678">
    <property type="entry name" value="DUF34/NIF3"/>
</dbReference>
<dbReference type="Gene3D" id="3.40.1390.30">
    <property type="entry name" value="NIF3 (NGG1p interacting factor 3)-like"/>
    <property type="match status" value="2"/>
</dbReference>
<protein>
    <recommendedName>
        <fullName evidence="6">Nif3-like dinuclear metal center hexameric protein</fullName>
    </recommendedName>
</protein>
<feature type="binding site" evidence="3">
    <location>
        <position position="214"/>
    </location>
    <ligand>
        <name>a divalent metal cation</name>
        <dbReference type="ChEBI" id="CHEBI:60240"/>
        <label>1</label>
    </ligand>
</feature>
<proteinExistence type="inferred from homology"/>
<comment type="similarity">
    <text evidence="1">Belongs to the GTP cyclohydrolase I type 2/NIF3 family.</text>
</comment>
<dbReference type="InterPro" id="IPR036069">
    <property type="entry name" value="DUF34/NIF3_sf"/>
</dbReference>
<dbReference type="GO" id="GO:0005737">
    <property type="term" value="C:cytoplasm"/>
    <property type="evidence" value="ECO:0007669"/>
    <property type="project" value="TreeGrafter"/>
</dbReference>
<evidence type="ECO:0000256" key="1">
    <source>
        <dbReference type="ARBA" id="ARBA00006964"/>
    </source>
</evidence>
<evidence type="ECO:0000256" key="3">
    <source>
        <dbReference type="PIRSR" id="PIRSR602678-1"/>
    </source>
</evidence>
<dbReference type="EMBL" id="QXED01000008">
    <property type="protein sequence ID" value="RIV19337.1"/>
    <property type="molecule type" value="Genomic_DNA"/>
</dbReference>
<comment type="caution">
    <text evidence="4">The sequence shown here is derived from an EMBL/GenBank/DDBJ whole genome shotgun (WGS) entry which is preliminary data.</text>
</comment>
<organism evidence="4 5">
    <name type="scientific">Fibrisoma montanum</name>
    <dbReference type="NCBI Taxonomy" id="2305895"/>
    <lineage>
        <taxon>Bacteria</taxon>
        <taxon>Pseudomonadati</taxon>
        <taxon>Bacteroidota</taxon>
        <taxon>Cytophagia</taxon>
        <taxon>Cytophagales</taxon>
        <taxon>Spirosomataceae</taxon>
        <taxon>Fibrisoma</taxon>
    </lineage>
</organism>
<keyword evidence="5" id="KW-1185">Reference proteome</keyword>
<feature type="binding site" evidence="3">
    <location>
        <position position="92"/>
    </location>
    <ligand>
        <name>a divalent metal cation</name>
        <dbReference type="ChEBI" id="CHEBI:60240"/>
        <label>1</label>
    </ligand>
</feature>
<sequence>MQLRELCAFLDRYFATDRYPATEQGGLYWTATDKRDNPAIQRIGLSLEPWPGLYDWIAENQLDVLWLHRPWTLDGARMSTRVSVLYHHLPFDETLTMGYNLPMAETLQMSHPEEIGHKQAPDLPRRAIGMLGQTPGADLPAWIRLVENTFGGYDQVHVGKQPAIGRIAIVGAMNDALIREAARRGVDLYLTGAYRKSAQTAVDETGITVIAVGHRRSETWGLRALAGVLQERWADLSIVFR</sequence>
<gene>
    <name evidence="4" type="ORF">DYU11_24840</name>
</gene>
<dbReference type="Pfam" id="PF01784">
    <property type="entry name" value="DUF34_NIF3"/>
    <property type="match status" value="1"/>
</dbReference>
<reference evidence="4 5" key="1">
    <citation type="submission" date="2018-08" db="EMBL/GenBank/DDBJ databases">
        <title>Fibrisoma montanum sp. nov., isolated from Danxia mountain soil.</title>
        <authorList>
            <person name="Huang Y."/>
        </authorList>
    </citation>
    <scope>NUCLEOTIDE SEQUENCE [LARGE SCALE GENOMIC DNA]</scope>
    <source>
        <strain evidence="4 5">HYT19</strain>
    </source>
</reference>
<dbReference type="PANTHER" id="PTHR13799:SF14">
    <property type="entry name" value="GTP CYCLOHYDROLASE 1 TYPE 2 HOMOLOG"/>
    <property type="match status" value="1"/>
</dbReference>
<dbReference type="RefSeq" id="WP_119670440.1">
    <property type="nucleotide sequence ID" value="NZ_QXED01000008.1"/>
</dbReference>
<dbReference type="AlphaFoldDB" id="A0A418M0Z4"/>
<feature type="binding site" evidence="3">
    <location>
        <position position="218"/>
    </location>
    <ligand>
        <name>a divalent metal cation</name>
        <dbReference type="ChEBI" id="CHEBI:60240"/>
        <label>1</label>
    </ligand>
</feature>
<dbReference type="GO" id="GO:0046872">
    <property type="term" value="F:metal ion binding"/>
    <property type="evidence" value="ECO:0007669"/>
    <property type="project" value="UniProtKB-KW"/>
</dbReference>
<keyword evidence="2 3" id="KW-0479">Metal-binding</keyword>
<dbReference type="PANTHER" id="PTHR13799">
    <property type="entry name" value="NGG1 INTERACTING FACTOR 3"/>
    <property type="match status" value="1"/>
</dbReference>
<dbReference type="OrthoDB" id="9800881at2"/>
<evidence type="ECO:0008006" key="6">
    <source>
        <dbReference type="Google" id="ProtNLM"/>
    </source>
</evidence>
<name>A0A418M0Z4_9BACT</name>